<dbReference type="EMBL" id="CP065048">
    <property type="protein sequence ID" value="QPI41050.1"/>
    <property type="molecule type" value="Genomic_DNA"/>
</dbReference>
<dbReference type="GeneID" id="77304342"/>
<dbReference type="Proteomes" id="UP000663583">
    <property type="component" value="Plasmid pJCM_13573_1"/>
</dbReference>
<keyword evidence="2" id="KW-0614">Plasmid</keyword>
<evidence type="ECO:0000256" key="1">
    <source>
        <dbReference type="SAM" id="MobiDB-lite"/>
    </source>
</evidence>
<feature type="compositionally biased region" description="Low complexity" evidence="1">
    <location>
        <begin position="353"/>
        <end position="370"/>
    </location>
</feature>
<feature type="region of interest" description="Disordered" evidence="1">
    <location>
        <begin position="428"/>
        <end position="466"/>
    </location>
</feature>
<gene>
    <name evidence="2" type="ORF">I2456_28085</name>
</gene>
<feature type="compositionally biased region" description="Low complexity" evidence="1">
    <location>
        <begin position="428"/>
        <end position="460"/>
    </location>
</feature>
<dbReference type="AlphaFoldDB" id="A0AAX1JK52"/>
<feature type="region of interest" description="Disordered" evidence="1">
    <location>
        <begin position="165"/>
        <end position="296"/>
    </location>
</feature>
<protein>
    <submittedName>
        <fullName evidence="2">Uncharacterized protein</fullName>
    </submittedName>
</protein>
<feature type="compositionally biased region" description="Gly residues" evidence="1">
    <location>
        <begin position="281"/>
        <end position="296"/>
    </location>
</feature>
<evidence type="ECO:0000313" key="2">
    <source>
        <dbReference type="EMBL" id="QPI41050.1"/>
    </source>
</evidence>
<feature type="region of interest" description="Disordered" evidence="1">
    <location>
        <begin position="345"/>
        <end position="370"/>
    </location>
</feature>
<dbReference type="KEGG" id="mku:I2456_28085"/>
<accession>A0AAX1JK52</accession>
<geneLocation type="plasmid" evidence="2 3">
    <name>pJCM_13573_1</name>
</geneLocation>
<name>A0AAX1JK52_9MYCO</name>
<evidence type="ECO:0000313" key="3">
    <source>
        <dbReference type="Proteomes" id="UP000663583"/>
    </source>
</evidence>
<organism evidence="2 3">
    <name type="scientific">Mycobacterium kubicae</name>
    <dbReference type="NCBI Taxonomy" id="120959"/>
    <lineage>
        <taxon>Bacteria</taxon>
        <taxon>Bacillati</taxon>
        <taxon>Actinomycetota</taxon>
        <taxon>Actinomycetes</taxon>
        <taxon>Mycobacteriales</taxon>
        <taxon>Mycobacteriaceae</taxon>
        <taxon>Mycobacterium</taxon>
        <taxon>Mycobacterium simiae complex</taxon>
    </lineage>
</organism>
<dbReference type="RefSeq" id="WP_050790108.1">
    <property type="nucleotide sequence ID" value="NZ_CP065048.1"/>
</dbReference>
<proteinExistence type="predicted"/>
<feature type="compositionally biased region" description="Gly residues" evidence="1">
    <location>
        <begin position="205"/>
        <end position="219"/>
    </location>
</feature>
<reference evidence="2" key="1">
    <citation type="submission" date="2020-11" db="EMBL/GenBank/DDBJ databases">
        <title>Intraspecies plasmid and genomic variation of Mycobacterium kubicae revealed by the complete genome sequences of two clinical isolates.</title>
        <authorList>
            <person name="Hendrix J.R."/>
            <person name="Epperson L.E."/>
            <person name="Honda J.R."/>
            <person name="Strong M."/>
        </authorList>
    </citation>
    <scope>NUCLEOTIDE SEQUENCE</scope>
    <source>
        <strain evidence="2">JCM 13573</strain>
        <plasmid evidence="2">pJCM_13573_1</plasmid>
    </source>
</reference>
<sequence length="796" mass="80722">MADVPAVSIAGNMIITLDMVPPAAEPLEAQAAHYKALAENTAELQQRLKVANAMREDAAQSPGWEAGHEKNRQLAADYGRMVEIYNAAATYFTGVAGDYRTARNTQNRIANDANAELAATADPVKRQEIVVAAHARARDLTSQAVQSALTKAKAFHGTAGADITALTSRSGGPMPQDPVLPHSGGGGIAVPAGRDKKALDDSGSPDGGSSDGGENGVQGAGSNQHGPGHRNGLGRPGDDTDNPLPPPAVANPFAGGAEQIPGGGSGIQSVGFPPGLTSMTGGLGSMPGGGGMGGGLGSGGGLGGGLPGGLGQLPGTQAAGLGNLPANAIPTAGAPAQAFSQGLSTGSALGSLPPATGTGTPAAGQTAATPAAGLTSGAGVPSAGVAAAGATPPTVNPAGAGVANSAGTAGAAPAAMMLPPPGMGAPAAPVAGGASGAAPVAPAGNSATAGGSAPATNSAGSPGGSGGAVVVPAATVSAGAGSTRRERSDSPELAAAKALVRKLRRDSDIVNYACIEWAVGVFRREAGGATECVVMSNEGFGYIPWGVFLPRTARLLAADERVDNQFRERWFGSSDPAEVLAEYAQLRGRGGTHLVAMAVTADSPFGRAPGVEYAVCPREFDDGPYSRPILDDMHMHRLEAFDPQLYARIVQTPREVVQRALQQLGVQMTWTVSRCEQMTPELREMWNVLGTGDDISQQTWNQYRIATSVYFVNLSATRPHLESSTGERQTYQAQWVTARTMEFVQGWEQDLAEAADMVYAAATAHADPADFAHQFEMRLRAVAAELGCDDIEHHSE</sequence>